<dbReference type="PANTHER" id="PTHR12346:SF0">
    <property type="entry name" value="SIN3A, ISOFORM G"/>
    <property type="match status" value="1"/>
</dbReference>
<keyword evidence="3 4" id="KW-0539">Nucleus</keyword>
<accession>A0A4S8JGG5</accession>
<evidence type="ECO:0000256" key="1">
    <source>
        <dbReference type="ARBA" id="ARBA00004123"/>
    </source>
</evidence>
<dbReference type="InterPro" id="IPR039774">
    <property type="entry name" value="Sin3-like"/>
</dbReference>
<dbReference type="AlphaFoldDB" id="A0A4S8JGG5"/>
<gene>
    <name evidence="6" type="ORF">C4D60_Mb07t11330</name>
</gene>
<dbReference type="Proteomes" id="UP000317650">
    <property type="component" value="Chromosome 7"/>
</dbReference>
<evidence type="ECO:0000313" key="6">
    <source>
        <dbReference type="EMBL" id="THU60314.1"/>
    </source>
</evidence>
<keyword evidence="7" id="KW-1185">Reference proteome</keyword>
<organism evidence="6 7">
    <name type="scientific">Musa balbisiana</name>
    <name type="common">Banana</name>
    <dbReference type="NCBI Taxonomy" id="52838"/>
    <lineage>
        <taxon>Eukaryota</taxon>
        <taxon>Viridiplantae</taxon>
        <taxon>Streptophyta</taxon>
        <taxon>Embryophyta</taxon>
        <taxon>Tracheophyta</taxon>
        <taxon>Spermatophyta</taxon>
        <taxon>Magnoliopsida</taxon>
        <taxon>Liliopsida</taxon>
        <taxon>Zingiberales</taxon>
        <taxon>Musaceae</taxon>
        <taxon>Musa</taxon>
    </lineage>
</organism>
<dbReference type="EMBL" id="PYDT01000005">
    <property type="protein sequence ID" value="THU60314.1"/>
    <property type="molecule type" value="Genomic_DNA"/>
</dbReference>
<comment type="subcellular location">
    <subcellularLocation>
        <location evidence="1 4">Nucleus</location>
    </subcellularLocation>
</comment>
<dbReference type="STRING" id="52838.A0A4S8JGG5"/>
<dbReference type="GO" id="GO:0000785">
    <property type="term" value="C:chromatin"/>
    <property type="evidence" value="ECO:0007669"/>
    <property type="project" value="TreeGrafter"/>
</dbReference>
<comment type="caution">
    <text evidence="6">The sequence shown here is derived from an EMBL/GenBank/DDBJ whole genome shotgun (WGS) entry which is preliminary data.</text>
</comment>
<reference evidence="6 7" key="1">
    <citation type="journal article" date="2019" name="Nat. Plants">
        <title>Genome sequencing of Musa balbisiana reveals subgenome evolution and function divergence in polyploid bananas.</title>
        <authorList>
            <person name="Yao X."/>
        </authorList>
    </citation>
    <scope>NUCLEOTIDE SEQUENCE [LARGE SCALE GENOMIC DNA]</scope>
    <source>
        <strain evidence="7">cv. DH-PKW</strain>
        <tissue evidence="6">Leaves</tissue>
    </source>
</reference>
<evidence type="ECO:0000256" key="5">
    <source>
        <dbReference type="SAM" id="MobiDB-lite"/>
    </source>
</evidence>
<dbReference type="Gene3D" id="1.20.1160.11">
    <property type="entry name" value="Paired amphipathic helix"/>
    <property type="match status" value="1"/>
</dbReference>
<feature type="region of interest" description="Disordered" evidence="5">
    <location>
        <begin position="529"/>
        <end position="549"/>
    </location>
</feature>
<evidence type="ECO:0000313" key="7">
    <source>
        <dbReference type="Proteomes" id="UP000317650"/>
    </source>
</evidence>
<dbReference type="InterPro" id="IPR003822">
    <property type="entry name" value="PAH"/>
</dbReference>
<dbReference type="PANTHER" id="PTHR12346">
    <property type="entry name" value="SIN3B-RELATED"/>
    <property type="match status" value="1"/>
</dbReference>
<dbReference type="GO" id="GO:0000118">
    <property type="term" value="C:histone deacetylase complex"/>
    <property type="evidence" value="ECO:0007669"/>
    <property type="project" value="TreeGrafter"/>
</dbReference>
<dbReference type="PROSITE" id="PS51477">
    <property type="entry name" value="PAH"/>
    <property type="match status" value="2"/>
</dbReference>
<dbReference type="GO" id="GO:0003714">
    <property type="term" value="F:transcription corepressor activity"/>
    <property type="evidence" value="ECO:0007669"/>
    <property type="project" value="InterPro"/>
</dbReference>
<feature type="region of interest" description="Disordered" evidence="5">
    <location>
        <begin position="195"/>
        <end position="221"/>
    </location>
</feature>
<feature type="region of interest" description="Disordered" evidence="5">
    <location>
        <begin position="1"/>
        <end position="46"/>
    </location>
</feature>
<evidence type="ECO:0000256" key="3">
    <source>
        <dbReference type="ARBA" id="ARBA00023242"/>
    </source>
</evidence>
<dbReference type="InterPro" id="IPR036600">
    <property type="entry name" value="PAH_sf"/>
</dbReference>
<evidence type="ECO:0000256" key="4">
    <source>
        <dbReference type="PROSITE-ProRule" id="PRU00810"/>
    </source>
</evidence>
<sequence length="549" mass="62353">MEGSGDDPDHSVEGRKRKRKPTGSPADDSSKQHRGAAMTSPSADRRKVCSDDALEFLVALKEGLDPDKYEEFLDTVVDMKEQSAAVHENVKRLKELLRISGLPESALAFDVFVPKGWDAPAPSVSEKKPDYRDALTHVRRVRSRFSNNEAKYASFLDIFRMHRTDPKPMDQVMALFQGHDDLLEEYKRMRCGIVSSSRPFSPQDEERPTNSNDAPAGEGLNPCDAGLDLSRLWQLGHPTTYNAPSTVFISTIENILPVQGHQARLVDEEEIPMDMDHEGDGLQEKLSENDRIRDTKRLFGAQDMRCIELLYDEYGLDFIDAVRENVSSALPVILNRLKQKEEEILEKLSDFNEVWTEAQATNHLRSLDHRSFYFKQQDPKALSSKALLAECKQVNEMDDNMLVDTIAGGHFIPVVFEYTDAEIHSVLYKIIELSCHVNCTLEGELNKVMNTWTTFFEPMFGVFWRLQDTESNKENKKHDYRSNLSSSGQCSGGSDAEVAYESLISGHTSNPSVICTQIAKEHHENFECFEEQEKDDEKAVEEEEEEMVE</sequence>
<evidence type="ECO:0008006" key="8">
    <source>
        <dbReference type="Google" id="ProtNLM"/>
    </source>
</evidence>
<evidence type="ECO:0000256" key="2">
    <source>
        <dbReference type="ARBA" id="ARBA00022491"/>
    </source>
</evidence>
<dbReference type="GO" id="GO:0000122">
    <property type="term" value="P:negative regulation of transcription by RNA polymerase II"/>
    <property type="evidence" value="ECO:0007669"/>
    <property type="project" value="TreeGrafter"/>
</dbReference>
<protein>
    <recommendedName>
        <fullName evidence="8">Histone deacetylase interacting domain-containing protein</fullName>
    </recommendedName>
</protein>
<keyword evidence="2" id="KW-0678">Repressor</keyword>
<dbReference type="SUPFAM" id="SSF47762">
    <property type="entry name" value="PAH2 domain"/>
    <property type="match status" value="1"/>
</dbReference>
<proteinExistence type="predicted"/>
<name>A0A4S8JGG5_MUSBA</name>